<accession>K1LAZ1</accession>
<protein>
    <submittedName>
        <fullName evidence="1">Uncharacterized protein</fullName>
    </submittedName>
</protein>
<gene>
    <name evidence="1" type="ORF">B879_03836</name>
</gene>
<sequence length="53" mass="6088">MRPRWGRIFLSGVFFYKYVTPMGSSEIPILGFIEANRSSNQPSKDFEPLEGFS</sequence>
<reference evidence="1 2" key="1">
    <citation type="journal article" date="2012" name="J. Bacteriol.">
        <title>Draft Genome Sequence of Cecembia lonarensis Strain LW9T, Isolated from Lonar Lake, a Haloalkaline Lake in India.</title>
        <authorList>
            <person name="Shivaji S."/>
            <person name="Ara S."/>
            <person name="Singh A."/>
            <person name="Pinnaka A.K."/>
        </authorList>
    </citation>
    <scope>NUCLEOTIDE SEQUENCE [LARGE SCALE GENOMIC DNA]</scope>
    <source>
        <strain evidence="1 2">LW9</strain>
    </source>
</reference>
<dbReference type="Proteomes" id="UP000004478">
    <property type="component" value="Unassembled WGS sequence"/>
</dbReference>
<comment type="caution">
    <text evidence="1">The sequence shown here is derived from an EMBL/GenBank/DDBJ whole genome shotgun (WGS) entry which is preliminary data.</text>
</comment>
<evidence type="ECO:0000313" key="1">
    <source>
        <dbReference type="EMBL" id="EKB47568.1"/>
    </source>
</evidence>
<name>K1LAZ1_CECL9</name>
<keyword evidence="2" id="KW-1185">Reference proteome</keyword>
<evidence type="ECO:0000313" key="2">
    <source>
        <dbReference type="Proteomes" id="UP000004478"/>
    </source>
</evidence>
<dbReference type="EMBL" id="AMGM01000113">
    <property type="protein sequence ID" value="EKB47568.1"/>
    <property type="molecule type" value="Genomic_DNA"/>
</dbReference>
<dbReference type="AlphaFoldDB" id="K1LAZ1"/>
<organism evidence="1 2">
    <name type="scientific">Cecembia lonarensis (strain CCUG 58316 / KCTC 22772 / LW9)</name>
    <dbReference type="NCBI Taxonomy" id="1225176"/>
    <lineage>
        <taxon>Bacteria</taxon>
        <taxon>Pseudomonadati</taxon>
        <taxon>Bacteroidota</taxon>
        <taxon>Cytophagia</taxon>
        <taxon>Cytophagales</taxon>
        <taxon>Cyclobacteriaceae</taxon>
        <taxon>Cecembia</taxon>
    </lineage>
</organism>
<proteinExistence type="predicted"/>